<organism evidence="10 11">
    <name type="scientific">Primorskyibacter flagellatus</name>
    <dbReference type="NCBI Taxonomy" id="1387277"/>
    <lineage>
        <taxon>Bacteria</taxon>
        <taxon>Pseudomonadati</taxon>
        <taxon>Pseudomonadota</taxon>
        <taxon>Alphaproteobacteria</taxon>
        <taxon>Rhodobacterales</taxon>
        <taxon>Roseobacteraceae</taxon>
        <taxon>Primorskyibacter</taxon>
    </lineage>
</organism>
<keyword evidence="3 8" id="KW-0812">Transmembrane</keyword>
<evidence type="ECO:0000256" key="5">
    <source>
        <dbReference type="ARBA" id="ARBA00023136"/>
    </source>
</evidence>
<accession>A0A1W2D2T1</accession>
<dbReference type="STRING" id="1387277.SAMN06295998_11094"/>
<dbReference type="Proteomes" id="UP000192330">
    <property type="component" value="Unassembled WGS sequence"/>
</dbReference>
<keyword evidence="4 8" id="KW-1133">Transmembrane helix</keyword>
<dbReference type="InterPro" id="IPR052029">
    <property type="entry name" value="PpiD_chaperone"/>
</dbReference>
<evidence type="ECO:0000256" key="7">
    <source>
        <dbReference type="ARBA" id="ARBA00038408"/>
    </source>
</evidence>
<dbReference type="SUPFAM" id="SSF54534">
    <property type="entry name" value="FKBP-like"/>
    <property type="match status" value="1"/>
</dbReference>
<dbReference type="GO" id="GO:0005886">
    <property type="term" value="C:plasma membrane"/>
    <property type="evidence" value="ECO:0007669"/>
    <property type="project" value="UniProtKB-SubCell"/>
</dbReference>
<dbReference type="Pfam" id="PF13145">
    <property type="entry name" value="Rotamase_2"/>
    <property type="match status" value="1"/>
</dbReference>
<comment type="similarity">
    <text evidence="7">Belongs to the PpiD chaperone family.</text>
</comment>
<evidence type="ECO:0000256" key="1">
    <source>
        <dbReference type="ARBA" id="ARBA00004401"/>
    </source>
</evidence>
<reference evidence="10 11" key="1">
    <citation type="submission" date="2017-04" db="EMBL/GenBank/DDBJ databases">
        <authorList>
            <person name="Afonso C.L."/>
            <person name="Miller P.J."/>
            <person name="Scott M.A."/>
            <person name="Spackman E."/>
            <person name="Goraichik I."/>
            <person name="Dimitrov K.M."/>
            <person name="Suarez D.L."/>
            <person name="Swayne D.E."/>
        </authorList>
    </citation>
    <scope>NUCLEOTIDE SEQUENCE [LARGE SCALE GENOMIC DNA]</scope>
    <source>
        <strain evidence="10 11">CGMCC 1.12644</strain>
    </source>
</reference>
<dbReference type="AlphaFoldDB" id="A0A1W2D2T1"/>
<evidence type="ECO:0000259" key="9">
    <source>
        <dbReference type="Pfam" id="PF13145"/>
    </source>
</evidence>
<feature type="domain" description="PpiC" evidence="9">
    <location>
        <begin position="245"/>
        <end position="363"/>
    </location>
</feature>
<dbReference type="PANTHER" id="PTHR47529:SF1">
    <property type="entry name" value="PERIPLASMIC CHAPERONE PPID"/>
    <property type="match status" value="1"/>
</dbReference>
<feature type="transmembrane region" description="Helical" evidence="8">
    <location>
        <begin position="12"/>
        <end position="32"/>
    </location>
</feature>
<dbReference type="PANTHER" id="PTHR47529">
    <property type="entry name" value="PEPTIDYL-PROLYL CIS-TRANS ISOMERASE D"/>
    <property type="match status" value="1"/>
</dbReference>
<dbReference type="RefSeq" id="WP_084353469.1">
    <property type="nucleotide sequence ID" value="NZ_FWYD01000010.1"/>
</dbReference>
<evidence type="ECO:0000313" key="10">
    <source>
        <dbReference type="EMBL" id="SMC91887.1"/>
    </source>
</evidence>
<name>A0A1W2D2T1_9RHOB</name>
<dbReference type="OrthoDB" id="9768393at2"/>
<dbReference type="SUPFAM" id="SSF109998">
    <property type="entry name" value="Triger factor/SurA peptide-binding domain-like"/>
    <property type="match status" value="1"/>
</dbReference>
<protein>
    <submittedName>
        <fullName evidence="10">Peptidyl-prolyl cis-trans isomerase D</fullName>
    </submittedName>
</protein>
<keyword evidence="11" id="KW-1185">Reference proteome</keyword>
<proteinExistence type="inferred from homology"/>
<dbReference type="GO" id="GO:0003755">
    <property type="term" value="F:peptidyl-prolyl cis-trans isomerase activity"/>
    <property type="evidence" value="ECO:0007669"/>
    <property type="project" value="InterPro"/>
</dbReference>
<evidence type="ECO:0000256" key="4">
    <source>
        <dbReference type="ARBA" id="ARBA00022989"/>
    </source>
</evidence>
<dbReference type="InterPro" id="IPR000297">
    <property type="entry name" value="PPIase_PpiC"/>
</dbReference>
<evidence type="ECO:0000256" key="2">
    <source>
        <dbReference type="ARBA" id="ARBA00022475"/>
    </source>
</evidence>
<keyword evidence="10" id="KW-0413">Isomerase</keyword>
<dbReference type="Gene3D" id="1.10.4030.10">
    <property type="entry name" value="Porin chaperone SurA, peptide-binding domain"/>
    <property type="match status" value="1"/>
</dbReference>
<dbReference type="EMBL" id="FWYD01000010">
    <property type="protein sequence ID" value="SMC91887.1"/>
    <property type="molecule type" value="Genomic_DNA"/>
</dbReference>
<dbReference type="Pfam" id="PF13624">
    <property type="entry name" value="SurA_N_3"/>
    <property type="match status" value="1"/>
</dbReference>
<evidence type="ECO:0000256" key="3">
    <source>
        <dbReference type="ARBA" id="ARBA00022692"/>
    </source>
</evidence>
<evidence type="ECO:0000313" key="11">
    <source>
        <dbReference type="Proteomes" id="UP000192330"/>
    </source>
</evidence>
<keyword evidence="6" id="KW-0143">Chaperone</keyword>
<sequence>MASPVKSVGKTLVWILMGLLIVGLMGFGAINFSGTVRSVGSVGDKEIDVNTYARALQNEIRAIEAERGSALTFADAQAAGVDRAVLSRLVTERALDAETSRLGISVSDEIVARQLREISAFQGADGSFDREAYRFAIQNAGLTEAQFEEQLRDETARTMLQAAVLSGNTIPDAYADAIVAYAGETRDFTWAPVDPALLATDLPDPSEEELKTWYDENIALYTEAAAKAITYAWLTPEMIIDSVEVSEDDLRASYERRDAEFNQPERRLTERLVFADDAAAQAARDSLDAGTTQFETLVENRGLALADVDMGDVAQNELGTAGEAVFGAEVGDIVGPFASNLGPALFRVNGVLPAQVTSFEDAQAALRDDLALDNARRAIEAQMQDLDDRLAGGETLEQIAEATDMQLGQVEWRGQAEDEITGYEAFRSAATALSADDFPEMDLLGDGGIYAMRLDSEIAAQAQPFDEVRDQVAEDWLTQTRTETLAAKADEMAGQLAGDSTFETLGLDPRSEAGATRGDFAGGVPPEVLLAVFDMAPGEARAVTASNNVLLVRLDQISAADSDSADAQELVTTLREQAGASISQDLFRAMATDIQSRIGLELNQQAINAVHAQFQ</sequence>
<gene>
    <name evidence="10" type="ORF">SAMN06295998_11094</name>
</gene>
<evidence type="ECO:0000256" key="6">
    <source>
        <dbReference type="ARBA" id="ARBA00023186"/>
    </source>
</evidence>
<comment type="subcellular location">
    <subcellularLocation>
        <location evidence="1">Cell membrane</location>
        <topology evidence="1">Single-pass type II membrane protein</topology>
    </subcellularLocation>
</comment>
<keyword evidence="2" id="KW-1003">Cell membrane</keyword>
<dbReference type="InterPro" id="IPR027304">
    <property type="entry name" value="Trigger_fact/SurA_dom_sf"/>
</dbReference>
<evidence type="ECO:0000256" key="8">
    <source>
        <dbReference type="SAM" id="Phobius"/>
    </source>
</evidence>
<keyword evidence="5 8" id="KW-0472">Membrane</keyword>